<accession>A0A1T5CP50</accession>
<organism evidence="1 2">
    <name type="scientific">Dyadobacter psychrophilus</name>
    <dbReference type="NCBI Taxonomy" id="651661"/>
    <lineage>
        <taxon>Bacteria</taxon>
        <taxon>Pseudomonadati</taxon>
        <taxon>Bacteroidota</taxon>
        <taxon>Cytophagia</taxon>
        <taxon>Cytophagales</taxon>
        <taxon>Spirosomataceae</taxon>
        <taxon>Dyadobacter</taxon>
    </lineage>
</organism>
<dbReference type="GO" id="GO:0110001">
    <property type="term" value="C:toxin-antitoxin complex"/>
    <property type="evidence" value="ECO:0007669"/>
    <property type="project" value="InterPro"/>
</dbReference>
<gene>
    <name evidence="1" type="ORF">SAMN05660293_01421</name>
</gene>
<proteinExistence type="predicted"/>
<dbReference type="RefSeq" id="WP_229208311.1">
    <property type="nucleotide sequence ID" value="NZ_FUZA01000001.1"/>
</dbReference>
<dbReference type="GO" id="GO:0003723">
    <property type="term" value="F:RNA binding"/>
    <property type="evidence" value="ECO:0007669"/>
    <property type="project" value="InterPro"/>
</dbReference>
<sequence length="105" mass="12091">MKNAIILLMVIIAKTALLDFIKVHHNAAEPLNDWYEKVRKSDWATFADIKKTFNSVDAVGNDRFVFNIKGNSYRLVAMVHFNRRTLCIRFIGTHTGYDKINCSTI</sequence>
<evidence type="ECO:0000313" key="2">
    <source>
        <dbReference type="Proteomes" id="UP000190897"/>
    </source>
</evidence>
<reference evidence="2" key="1">
    <citation type="submission" date="2017-02" db="EMBL/GenBank/DDBJ databases">
        <authorList>
            <person name="Varghese N."/>
            <person name="Submissions S."/>
        </authorList>
    </citation>
    <scope>NUCLEOTIDE SEQUENCE [LARGE SCALE GENOMIC DNA]</scope>
    <source>
        <strain evidence="2">DSM 22270</strain>
    </source>
</reference>
<protein>
    <submittedName>
        <fullName evidence="1">mRNA interferase HigB</fullName>
    </submittedName>
</protein>
<dbReference type="AlphaFoldDB" id="A0A1T5CP50"/>
<dbReference type="EMBL" id="FUZA01000001">
    <property type="protein sequence ID" value="SKB61285.1"/>
    <property type="molecule type" value="Genomic_DNA"/>
</dbReference>
<dbReference type="Proteomes" id="UP000190897">
    <property type="component" value="Unassembled WGS sequence"/>
</dbReference>
<dbReference type="STRING" id="651661.SAMN05660293_01421"/>
<name>A0A1T5CP50_9BACT</name>
<evidence type="ECO:0000313" key="1">
    <source>
        <dbReference type="EMBL" id="SKB61285.1"/>
    </source>
</evidence>
<dbReference type="GO" id="GO:0004519">
    <property type="term" value="F:endonuclease activity"/>
    <property type="evidence" value="ECO:0007669"/>
    <property type="project" value="InterPro"/>
</dbReference>
<keyword evidence="2" id="KW-1185">Reference proteome</keyword>
<dbReference type="InterPro" id="IPR018669">
    <property type="entry name" value="Toxin_HigB"/>
</dbReference>
<dbReference type="Pfam" id="PF09907">
    <property type="entry name" value="HigB_toxin"/>
    <property type="match status" value="1"/>
</dbReference>